<evidence type="ECO:0000256" key="1">
    <source>
        <dbReference type="SAM" id="Coils"/>
    </source>
</evidence>
<dbReference type="KEGG" id="nml:Namu_3275"/>
<evidence type="ECO:0000313" key="4">
    <source>
        <dbReference type="EMBL" id="ACV79606.1"/>
    </source>
</evidence>
<dbReference type="HOGENOM" id="CLU_073076_0_0_11"/>
<dbReference type="Proteomes" id="UP000002218">
    <property type="component" value="Chromosome"/>
</dbReference>
<proteinExistence type="predicted"/>
<organism evidence="4 5">
    <name type="scientific">Nakamurella multipartita (strain ATCC 700099 / DSM 44233 / CIP 104796 / JCM 9543 / NBRC 105858 / Y-104)</name>
    <name type="common">Microsphaera multipartita</name>
    <dbReference type="NCBI Taxonomy" id="479431"/>
    <lineage>
        <taxon>Bacteria</taxon>
        <taxon>Bacillati</taxon>
        <taxon>Actinomycetota</taxon>
        <taxon>Actinomycetes</taxon>
        <taxon>Nakamurellales</taxon>
        <taxon>Nakamurellaceae</taxon>
        <taxon>Nakamurella</taxon>
    </lineage>
</organism>
<dbReference type="Pfam" id="PF02591">
    <property type="entry name" value="Zn_ribbon_9"/>
    <property type="match status" value="1"/>
</dbReference>
<reference evidence="5" key="1">
    <citation type="submission" date="2009-09" db="EMBL/GenBank/DDBJ databases">
        <title>The complete genome of Nakamurella multipartita DSM 44233.</title>
        <authorList>
            <consortium name="US DOE Joint Genome Institute (JGI-PGF)"/>
            <person name="Lucas S."/>
            <person name="Copeland A."/>
            <person name="Lapidus A."/>
            <person name="Glavina del Rio T."/>
            <person name="Dalin E."/>
            <person name="Tice H."/>
            <person name="Bruce D."/>
            <person name="Goodwin L."/>
            <person name="Pitluck S."/>
            <person name="Kyrpides N."/>
            <person name="Mavromatis K."/>
            <person name="Ivanova N."/>
            <person name="Ovchinnikova G."/>
            <person name="Sims D."/>
            <person name="Meincke L."/>
            <person name="Brettin T."/>
            <person name="Detter J.C."/>
            <person name="Han C."/>
            <person name="Larimer F."/>
            <person name="Land M."/>
            <person name="Hauser L."/>
            <person name="Markowitz V."/>
            <person name="Cheng J.-F."/>
            <person name="Hugenholtz P."/>
            <person name="Woyke T."/>
            <person name="Wu D."/>
            <person name="Klenk H.-P."/>
            <person name="Eisen J.A."/>
        </authorList>
    </citation>
    <scope>NUCLEOTIDE SEQUENCE [LARGE SCALE GENOMIC DNA]</scope>
    <source>
        <strain evidence="5">ATCC 700099 / DSM 44233 / CIP 104796 / JCM 9543 / NBRC 105858 / Y-104</strain>
    </source>
</reference>
<feature type="domain" description="CT398-like coiled coil hairpin" evidence="3">
    <location>
        <begin position="16"/>
        <end position="194"/>
    </location>
</feature>
<evidence type="ECO:0000259" key="2">
    <source>
        <dbReference type="Pfam" id="PF02591"/>
    </source>
</evidence>
<evidence type="ECO:0000259" key="3">
    <source>
        <dbReference type="Pfam" id="PF24481"/>
    </source>
</evidence>
<dbReference type="EMBL" id="CP001737">
    <property type="protein sequence ID" value="ACV79606.1"/>
    <property type="molecule type" value="Genomic_DNA"/>
</dbReference>
<dbReference type="PANTHER" id="PTHR39082">
    <property type="entry name" value="PHOSPHOLIPASE C-BETA-2-RELATED"/>
    <property type="match status" value="1"/>
</dbReference>
<accession>C8XD03</accession>
<feature type="coiled-coil region" evidence="1">
    <location>
        <begin position="60"/>
        <end position="167"/>
    </location>
</feature>
<dbReference type="STRING" id="479431.Namu_3275"/>
<dbReference type="PANTHER" id="PTHR39082:SF1">
    <property type="entry name" value="SCAVENGER RECEPTOR CLASS A MEMBER 3"/>
    <property type="match status" value="1"/>
</dbReference>
<dbReference type="InParanoid" id="C8XD03"/>
<dbReference type="Gene3D" id="1.10.287.1490">
    <property type="match status" value="1"/>
</dbReference>
<gene>
    <name evidence="4" type="ordered locus">Namu_3275</name>
</gene>
<feature type="domain" description="C4-type zinc ribbon" evidence="2">
    <location>
        <begin position="205"/>
        <end position="239"/>
    </location>
</feature>
<sequence>MPAKADPFIQRRLLDLARIDQAVAAAEHRRRTLPELAQIADGTATVERLRGALVRGQAEIGDLDRESRKLDQEIDAVRARAKRDSDRLAAGVAPARDLENMQHELVSLARRQSTLEDEALELMERRETADAQVTQVDAELATARADLQAAEQRRDDAFADIDDEIARVTAERAGLTDGMPADLLALYEQIRARGRTAAAALNGPRCEACRMDLDRSALNDIWAAGVDQVVRCTECGAILIRS</sequence>
<dbReference type="eggNOG" id="COG1579">
    <property type="taxonomic scope" value="Bacteria"/>
</dbReference>
<name>C8XD03_NAKMY</name>
<dbReference type="RefSeq" id="WP_015748473.1">
    <property type="nucleotide sequence ID" value="NC_013235.1"/>
</dbReference>
<keyword evidence="5" id="KW-1185">Reference proteome</keyword>
<protein>
    <submittedName>
        <fullName evidence="4">Uncharacterized protein</fullName>
    </submittedName>
</protein>
<dbReference type="OrthoDB" id="9784388at2"/>
<reference evidence="4 5" key="2">
    <citation type="journal article" date="2010" name="Stand. Genomic Sci.">
        <title>Complete genome sequence of Nakamurella multipartita type strain (Y-104).</title>
        <authorList>
            <person name="Tice H."/>
            <person name="Mayilraj S."/>
            <person name="Sims D."/>
            <person name="Lapidus A."/>
            <person name="Nolan M."/>
            <person name="Lucas S."/>
            <person name="Glavina Del Rio T."/>
            <person name="Copeland A."/>
            <person name="Cheng J.F."/>
            <person name="Meincke L."/>
            <person name="Bruce D."/>
            <person name="Goodwin L."/>
            <person name="Pitluck S."/>
            <person name="Ivanova N."/>
            <person name="Mavromatis K."/>
            <person name="Ovchinnikova G."/>
            <person name="Pati A."/>
            <person name="Chen A."/>
            <person name="Palaniappan K."/>
            <person name="Land M."/>
            <person name="Hauser L."/>
            <person name="Chang Y.J."/>
            <person name="Jeffries C.D."/>
            <person name="Detter J.C."/>
            <person name="Brettin T."/>
            <person name="Rohde M."/>
            <person name="Goker M."/>
            <person name="Bristow J."/>
            <person name="Eisen J.A."/>
            <person name="Markowitz V."/>
            <person name="Hugenholtz P."/>
            <person name="Kyrpides N.C."/>
            <person name="Klenk H.P."/>
            <person name="Chen F."/>
        </authorList>
    </citation>
    <scope>NUCLEOTIDE SEQUENCE [LARGE SCALE GENOMIC DNA]</scope>
    <source>
        <strain evidence="5">ATCC 700099 / DSM 44233 / CIP 104796 / JCM 9543 / NBRC 105858 / Y-104</strain>
    </source>
</reference>
<dbReference type="InterPro" id="IPR052376">
    <property type="entry name" value="Oxidative_Scav/Glycosyltrans"/>
</dbReference>
<dbReference type="AlphaFoldDB" id="C8XD03"/>
<evidence type="ECO:0000313" key="5">
    <source>
        <dbReference type="Proteomes" id="UP000002218"/>
    </source>
</evidence>
<dbReference type="InterPro" id="IPR003743">
    <property type="entry name" value="Zf-RING_7"/>
</dbReference>
<dbReference type="Pfam" id="PF24481">
    <property type="entry name" value="CT398_CC"/>
    <property type="match status" value="1"/>
</dbReference>
<dbReference type="InterPro" id="IPR056003">
    <property type="entry name" value="CT398_CC_hairpin"/>
</dbReference>
<keyword evidence="1" id="KW-0175">Coiled coil</keyword>